<dbReference type="Pfam" id="PF26138">
    <property type="entry name" value="DUF8040"/>
    <property type="match status" value="1"/>
</dbReference>
<organism evidence="2 3">
    <name type="scientific">Lactuca sativa</name>
    <name type="common">Garden lettuce</name>
    <dbReference type="NCBI Taxonomy" id="4236"/>
    <lineage>
        <taxon>Eukaryota</taxon>
        <taxon>Viridiplantae</taxon>
        <taxon>Streptophyta</taxon>
        <taxon>Embryophyta</taxon>
        <taxon>Tracheophyta</taxon>
        <taxon>Spermatophyta</taxon>
        <taxon>Magnoliopsida</taxon>
        <taxon>eudicotyledons</taxon>
        <taxon>Gunneridae</taxon>
        <taxon>Pentapetalae</taxon>
        <taxon>asterids</taxon>
        <taxon>campanulids</taxon>
        <taxon>Asterales</taxon>
        <taxon>Asteraceae</taxon>
        <taxon>Cichorioideae</taxon>
        <taxon>Cichorieae</taxon>
        <taxon>Lactucinae</taxon>
        <taxon>Lactuca</taxon>
    </lineage>
</organism>
<reference evidence="2 3" key="1">
    <citation type="journal article" date="2017" name="Nat. Commun.">
        <title>Genome assembly with in vitro proximity ligation data and whole-genome triplication in lettuce.</title>
        <authorList>
            <person name="Reyes-Chin-Wo S."/>
            <person name="Wang Z."/>
            <person name="Yang X."/>
            <person name="Kozik A."/>
            <person name="Arikit S."/>
            <person name="Song C."/>
            <person name="Xia L."/>
            <person name="Froenicke L."/>
            <person name="Lavelle D.O."/>
            <person name="Truco M.J."/>
            <person name="Xia R."/>
            <person name="Zhu S."/>
            <person name="Xu C."/>
            <person name="Xu H."/>
            <person name="Xu X."/>
            <person name="Cox K."/>
            <person name="Korf I."/>
            <person name="Meyers B.C."/>
            <person name="Michelmore R.W."/>
        </authorList>
    </citation>
    <scope>NUCLEOTIDE SEQUENCE [LARGE SCALE GENOMIC DNA]</scope>
    <source>
        <strain evidence="3">cv. Salinas</strain>
        <tissue evidence="2">Seedlings</tissue>
    </source>
</reference>
<name>A0A9R1X3C6_LACSA</name>
<feature type="domain" description="DUF8040" evidence="1">
    <location>
        <begin position="42"/>
        <end position="105"/>
    </location>
</feature>
<dbReference type="EMBL" id="NBSK02000007">
    <property type="protein sequence ID" value="KAJ0196504.1"/>
    <property type="molecule type" value="Genomic_DNA"/>
</dbReference>
<protein>
    <recommendedName>
        <fullName evidence="1">DUF8040 domain-containing protein</fullName>
    </recommendedName>
</protein>
<sequence length="296" mass="35129">MEMDSDDSYDGSEENLKDEEVQWLLLCGLVVKGHIYLAIHLRVQKVFRLHVPIFNILCRDLTTHYGLKQKRHESIYESVGIFLMTLAHGFGNRLVQETFNHFGEVKYINCSNFLNNLINPNYFPYFKDYIGIIDGTHTRASVRETEQVKYIRRKEYTIQNIMTMCDFNMSEWERTTHDTRFFNEALKRQELNFPHPINITLWMLNIQIQEVTLLSTKAETCVTIFQIFVVDRLLSHVILEASKKPLTFITRHFECYRTYIWSVEGSMRVTQRYACKFQIREPIEYCASFNDDSQLN</sequence>
<dbReference type="Proteomes" id="UP000235145">
    <property type="component" value="Unassembled WGS sequence"/>
</dbReference>
<dbReference type="InterPro" id="IPR058353">
    <property type="entry name" value="DUF8040"/>
</dbReference>
<gene>
    <name evidence="2" type="ORF">LSAT_V11C700369480</name>
</gene>
<comment type="caution">
    <text evidence="2">The sequence shown here is derived from an EMBL/GenBank/DDBJ whole genome shotgun (WGS) entry which is preliminary data.</text>
</comment>
<dbReference type="InterPro" id="IPR045249">
    <property type="entry name" value="HARBI1-like"/>
</dbReference>
<dbReference type="PANTHER" id="PTHR22930">
    <property type="match status" value="1"/>
</dbReference>
<evidence type="ECO:0000313" key="2">
    <source>
        <dbReference type="EMBL" id="KAJ0196504.1"/>
    </source>
</evidence>
<proteinExistence type="predicted"/>
<evidence type="ECO:0000259" key="1">
    <source>
        <dbReference type="Pfam" id="PF26138"/>
    </source>
</evidence>
<accession>A0A9R1X3C6</accession>
<dbReference type="PANTHER" id="PTHR22930:SF221">
    <property type="entry name" value="NUCLEASE HARBI1"/>
    <property type="match status" value="1"/>
</dbReference>
<evidence type="ECO:0000313" key="3">
    <source>
        <dbReference type="Proteomes" id="UP000235145"/>
    </source>
</evidence>
<dbReference type="AlphaFoldDB" id="A0A9R1X3C6"/>
<keyword evidence="3" id="KW-1185">Reference proteome</keyword>